<dbReference type="PANTHER" id="PTHR22792:SF132">
    <property type="entry name" value="LA-RELATED PROTEIN 1"/>
    <property type="match status" value="1"/>
</dbReference>
<feature type="region of interest" description="Disordered" evidence="3">
    <location>
        <begin position="91"/>
        <end position="122"/>
    </location>
</feature>
<dbReference type="AlphaFoldDB" id="A0A7D9CY47"/>
<dbReference type="GO" id="GO:0003723">
    <property type="term" value="F:RNA binding"/>
    <property type="evidence" value="ECO:0007669"/>
    <property type="project" value="UniProtKB-UniRule"/>
</dbReference>
<evidence type="ECO:0000256" key="2">
    <source>
        <dbReference type="PROSITE-ProRule" id="PRU00332"/>
    </source>
</evidence>
<evidence type="ECO:0000256" key="1">
    <source>
        <dbReference type="ARBA" id="ARBA00022884"/>
    </source>
</evidence>
<dbReference type="CDD" id="cd07323">
    <property type="entry name" value="LAM"/>
    <property type="match status" value="1"/>
</dbReference>
<feature type="region of interest" description="Disordered" evidence="3">
    <location>
        <begin position="240"/>
        <end position="267"/>
    </location>
</feature>
<feature type="compositionally biased region" description="Polar residues" evidence="3">
    <location>
        <begin position="244"/>
        <end position="262"/>
    </location>
</feature>
<dbReference type="PROSITE" id="PS50961">
    <property type="entry name" value="HTH_LA"/>
    <property type="match status" value="1"/>
</dbReference>
<dbReference type="SMART" id="SM00715">
    <property type="entry name" value="LA"/>
    <property type="match status" value="1"/>
</dbReference>
<evidence type="ECO:0000313" key="5">
    <source>
        <dbReference type="EMBL" id="VUG16332.1"/>
    </source>
</evidence>
<feature type="compositionally biased region" description="Basic and acidic residues" evidence="3">
    <location>
        <begin position="91"/>
        <end position="101"/>
    </location>
</feature>
<name>A0A7D9CY47_DEKBR</name>
<dbReference type="InterPro" id="IPR036388">
    <property type="entry name" value="WH-like_DNA-bd_sf"/>
</dbReference>
<feature type="compositionally biased region" description="Basic residues" evidence="3">
    <location>
        <begin position="102"/>
        <end position="112"/>
    </location>
</feature>
<evidence type="ECO:0000256" key="3">
    <source>
        <dbReference type="SAM" id="MobiDB-lite"/>
    </source>
</evidence>
<evidence type="ECO:0000313" key="6">
    <source>
        <dbReference type="Proteomes" id="UP000478008"/>
    </source>
</evidence>
<dbReference type="GO" id="GO:0005737">
    <property type="term" value="C:cytoplasm"/>
    <property type="evidence" value="ECO:0007669"/>
    <property type="project" value="UniProtKB-ARBA"/>
</dbReference>
<dbReference type="InterPro" id="IPR036390">
    <property type="entry name" value="WH_DNA-bd_sf"/>
</dbReference>
<dbReference type="InterPro" id="IPR045180">
    <property type="entry name" value="La_dom_prot"/>
</dbReference>
<dbReference type="PANTHER" id="PTHR22792">
    <property type="entry name" value="LUPUS LA PROTEIN-RELATED"/>
    <property type="match status" value="1"/>
</dbReference>
<dbReference type="Pfam" id="PF05383">
    <property type="entry name" value="La"/>
    <property type="match status" value="1"/>
</dbReference>
<dbReference type="InterPro" id="IPR006630">
    <property type="entry name" value="La_HTH"/>
</dbReference>
<proteinExistence type="predicted"/>
<dbReference type="Gene3D" id="1.10.10.10">
    <property type="entry name" value="Winged helix-like DNA-binding domain superfamily/Winged helix DNA-binding domain"/>
    <property type="match status" value="1"/>
</dbReference>
<accession>A0A7D9CY47</accession>
<keyword evidence="1 2" id="KW-0694">RNA-binding</keyword>
<gene>
    <name evidence="5" type="ORF">DEBR0S1_14004G</name>
</gene>
<reference evidence="5 6" key="1">
    <citation type="submission" date="2019-07" db="EMBL/GenBank/DDBJ databases">
        <authorList>
            <person name="Friedrich A."/>
            <person name="Schacherer J."/>
        </authorList>
    </citation>
    <scope>NUCLEOTIDE SEQUENCE [LARGE SCALE GENOMIC DNA]</scope>
</reference>
<dbReference type="Proteomes" id="UP000478008">
    <property type="component" value="Unassembled WGS sequence"/>
</dbReference>
<evidence type="ECO:0000259" key="4">
    <source>
        <dbReference type="PROSITE" id="PS50961"/>
    </source>
</evidence>
<keyword evidence="6" id="KW-1185">Reference proteome</keyword>
<dbReference type="SUPFAM" id="SSF46785">
    <property type="entry name" value="Winged helix' DNA-binding domain"/>
    <property type="match status" value="1"/>
</dbReference>
<feature type="domain" description="HTH La-type RNA-binding" evidence="4">
    <location>
        <begin position="357"/>
        <end position="451"/>
    </location>
</feature>
<organism evidence="5 6">
    <name type="scientific">Dekkera bruxellensis</name>
    <name type="common">Brettanomyces custersii</name>
    <dbReference type="NCBI Taxonomy" id="5007"/>
    <lineage>
        <taxon>Eukaryota</taxon>
        <taxon>Fungi</taxon>
        <taxon>Dikarya</taxon>
        <taxon>Ascomycota</taxon>
        <taxon>Saccharomycotina</taxon>
        <taxon>Pichiomycetes</taxon>
        <taxon>Pichiales</taxon>
        <taxon>Pichiaceae</taxon>
        <taxon>Brettanomyces</taxon>
    </lineage>
</organism>
<protein>
    <submittedName>
        <fullName evidence="5">DEBR0S1_14004g1_1</fullName>
    </submittedName>
</protein>
<sequence>MSEILKLANKCQSDILANKSELKEIETKQTLVKTSDSSVFRENVSDKEKQKENEAKEFVKKASKKTKWIPYQAEVSIISDKACLNEADHDINEQRERDQQRKNRPFQRRKSRYFSGKSRNNNAYKYQHGKHSFIDYGQEEHPRSREYDQKNYEYLDGDIPEKRHFGAIGSENHQNPFLPPETNQQTTNAYERNHSYIQPVNYPYVPTLFPYSPWIPSYQMFPSTNGISPSLQQFPNKSEFEMHTSGQPPSDGSTRVSSTLRTPSREDDGIFHHMTQQNQNSQGSPKWMYFNPPIASPQGFVVPTHYNLNRMVNSYPLAFPPIYANGLYPPYYASYYPALNEDNNSNQNANEGITHVKTERHQLIEKLKVQLKYYFSTDNLCRDVYLRKHMDKEGFVSLQFIFSFSMVKNMAKNDYTTLVEAAKDIDILEMMCENDDAKVRLKNGWEKWVSDSK</sequence>
<dbReference type="EMBL" id="CABFWN010000001">
    <property type="protein sequence ID" value="VUG16332.1"/>
    <property type="molecule type" value="Genomic_DNA"/>
</dbReference>